<evidence type="ECO:0000259" key="1">
    <source>
        <dbReference type="PROSITE" id="PS51820"/>
    </source>
</evidence>
<dbReference type="InterPro" id="IPR037524">
    <property type="entry name" value="PA14/GLEYA"/>
</dbReference>
<evidence type="ECO:0000313" key="2">
    <source>
        <dbReference type="EMBL" id="MBB6438849.1"/>
    </source>
</evidence>
<dbReference type="Pfam" id="PF07691">
    <property type="entry name" value="PA14"/>
    <property type="match status" value="1"/>
</dbReference>
<protein>
    <recommendedName>
        <fullName evidence="1">PA14 domain-containing protein</fullName>
    </recommendedName>
</protein>
<name>A0A7X0HJK3_9ACTN</name>
<dbReference type="PROSITE" id="PS51820">
    <property type="entry name" value="PA14"/>
    <property type="match status" value="1"/>
</dbReference>
<dbReference type="RefSeq" id="WP_185035299.1">
    <property type="nucleotide sequence ID" value="NZ_BNBN01000012.1"/>
</dbReference>
<feature type="domain" description="PA14" evidence="1">
    <location>
        <begin position="1"/>
        <end position="117"/>
    </location>
</feature>
<evidence type="ECO:0000313" key="3">
    <source>
        <dbReference type="Proteomes" id="UP000540423"/>
    </source>
</evidence>
<reference evidence="2 3" key="1">
    <citation type="submission" date="2020-08" db="EMBL/GenBank/DDBJ databases">
        <title>Genomic Encyclopedia of Type Strains, Phase IV (KMG-IV): sequencing the most valuable type-strain genomes for metagenomic binning, comparative biology and taxonomic classification.</title>
        <authorList>
            <person name="Goeker M."/>
        </authorList>
    </citation>
    <scope>NUCLEOTIDE SEQUENCE [LARGE SCALE GENOMIC DNA]</scope>
    <source>
        <strain evidence="2 3">DSM 40141</strain>
    </source>
</reference>
<accession>A0A7X0HJK3</accession>
<keyword evidence="3" id="KW-1185">Reference proteome</keyword>
<dbReference type="Gene3D" id="3.90.182.10">
    <property type="entry name" value="Toxin - Anthrax Protective Antigen,domain 1"/>
    <property type="match status" value="1"/>
</dbReference>
<dbReference type="SUPFAM" id="SSF56988">
    <property type="entry name" value="Anthrax protective antigen"/>
    <property type="match status" value="1"/>
</dbReference>
<dbReference type="Proteomes" id="UP000540423">
    <property type="component" value="Unassembled WGS sequence"/>
</dbReference>
<comment type="caution">
    <text evidence="2">The sequence shown here is derived from an EMBL/GenBank/DDBJ whole genome shotgun (WGS) entry which is preliminary data.</text>
</comment>
<organism evidence="2 3">
    <name type="scientific">Streptomyces candidus</name>
    <dbReference type="NCBI Taxonomy" id="67283"/>
    <lineage>
        <taxon>Bacteria</taxon>
        <taxon>Bacillati</taxon>
        <taxon>Actinomycetota</taxon>
        <taxon>Actinomycetes</taxon>
        <taxon>Kitasatosporales</taxon>
        <taxon>Streptomycetaceae</taxon>
        <taxon>Streptomyces</taxon>
    </lineage>
</organism>
<proteinExistence type="predicted"/>
<dbReference type="EMBL" id="JACHEM010000015">
    <property type="protein sequence ID" value="MBB6438849.1"/>
    <property type="molecule type" value="Genomic_DNA"/>
</dbReference>
<dbReference type="InterPro" id="IPR011658">
    <property type="entry name" value="PA14_dom"/>
</dbReference>
<dbReference type="AlphaFoldDB" id="A0A7X0HJK3"/>
<sequence length="127" mass="13762">MSAVDWSSAADFEGLEDNFVSRATGNIKVPQNGTYAFRLISDDGSRLSVGERTVIEHDGLHGPEPKDGSIDLVAGYQPLLIEHFERSGTGRPRALTPFLQFDRRCTAVEHRGVVHAEPAAGYGIQPG</sequence>
<gene>
    <name evidence="2" type="ORF">HNQ79_005361</name>
</gene>